<comment type="caution">
    <text evidence="1">The sequence shown here is derived from an EMBL/GenBank/DDBJ whole genome shotgun (WGS) entry which is preliminary data.</text>
</comment>
<dbReference type="Proteomes" id="UP000577724">
    <property type="component" value="Unassembled WGS sequence"/>
</dbReference>
<dbReference type="EMBL" id="JABMCC010000107">
    <property type="protein sequence ID" value="NUU54909.1"/>
    <property type="molecule type" value="Genomic_DNA"/>
</dbReference>
<dbReference type="GeneID" id="97131548"/>
<evidence type="ECO:0000313" key="1">
    <source>
        <dbReference type="EMBL" id="NUU54909.1"/>
    </source>
</evidence>
<reference evidence="1 2" key="1">
    <citation type="submission" date="2020-05" db="EMBL/GenBank/DDBJ databases">
        <title>Genome Sequencing of Type Strains.</title>
        <authorList>
            <person name="Lemaire J.F."/>
            <person name="Inderbitzin P."/>
            <person name="Gregorio O.A."/>
            <person name="Collins S.B."/>
            <person name="Wespe N."/>
            <person name="Knight-Connoni V."/>
        </authorList>
    </citation>
    <scope>NUCLEOTIDE SEQUENCE [LARGE SCALE GENOMIC DNA]</scope>
    <source>
        <strain evidence="1 2">DSM 19942</strain>
    </source>
</reference>
<accession>A0ABX2MLH6</accession>
<proteinExistence type="predicted"/>
<evidence type="ECO:0000313" key="2">
    <source>
        <dbReference type="Proteomes" id="UP000577724"/>
    </source>
</evidence>
<sequence>MDALTKFVIKKGIPLSTSFSYRIKDIIIEYSATDILLRYSKTSSKDEYKNSISHVKKATRELALSFINGIGQRNAIIEVYGYEKYTRFEYTTMNLSLTNEPILFRVTNPEVVIWVMQKKGNACYLYRQDEKLSDPMSIEQLFTELCTRFDPDDIEIDFVDGDNGSIISDEVK</sequence>
<keyword evidence="2" id="KW-1185">Reference proteome</keyword>
<name>A0ABX2MLH6_9BACL</name>
<organism evidence="1 2">
    <name type="scientific">Paenibacillus taichungensis</name>
    <dbReference type="NCBI Taxonomy" id="484184"/>
    <lineage>
        <taxon>Bacteria</taxon>
        <taxon>Bacillati</taxon>
        <taxon>Bacillota</taxon>
        <taxon>Bacilli</taxon>
        <taxon>Bacillales</taxon>
        <taxon>Paenibacillaceae</taxon>
        <taxon>Paenibacillus</taxon>
    </lineage>
</organism>
<gene>
    <name evidence="1" type="ORF">HP548_12560</name>
</gene>
<protein>
    <submittedName>
        <fullName evidence="1">Uncharacterized protein</fullName>
    </submittedName>
</protein>
<dbReference type="RefSeq" id="WP_175381844.1">
    <property type="nucleotide sequence ID" value="NZ_CBCRYD010000030.1"/>
</dbReference>